<evidence type="ECO:0000256" key="2">
    <source>
        <dbReference type="ARBA" id="ARBA00010271"/>
    </source>
</evidence>
<dbReference type="Pfam" id="PF03016">
    <property type="entry name" value="Exostosin_GT47"/>
    <property type="match status" value="1"/>
</dbReference>
<dbReference type="AlphaFoldDB" id="A0AAW1PAC8"/>
<evidence type="ECO:0000256" key="5">
    <source>
        <dbReference type="SAM" id="MobiDB-lite"/>
    </source>
</evidence>
<feature type="compositionally biased region" description="Acidic residues" evidence="5">
    <location>
        <begin position="1"/>
        <end position="13"/>
    </location>
</feature>
<accession>A0AAW1PAC8</accession>
<evidence type="ECO:0000256" key="3">
    <source>
        <dbReference type="ARBA" id="ARBA00023034"/>
    </source>
</evidence>
<keyword evidence="8" id="KW-1185">Reference proteome</keyword>
<dbReference type="Proteomes" id="UP001465755">
    <property type="component" value="Unassembled WGS sequence"/>
</dbReference>
<proteinExistence type="inferred from homology"/>
<keyword evidence="3" id="KW-0333">Golgi apparatus</keyword>
<dbReference type="PROSITE" id="PS50026">
    <property type="entry name" value="EGF_3"/>
    <property type="match status" value="1"/>
</dbReference>
<sequence>MRGDAAGEEAEPGQDEKPKVNLTEMLEAPEAVGPFQSKDWTPGNQSCADSSCNSVGVCNLDTGLCDCMAGWSGDSCTVRQLRPCTNAHRPNGTVPQGAPESLSTPGWTASRCAGVCDEDTATCYCNGTMGRISAPAGSPPGTPPLQEGRPMILDRCQPNTDDAGQPVSHGRLDPELLYGPEGWCEAKKPEHRCPCSIEGRIGPSCDQLVEHVCPNQCSGHGRCRLGFCLCDLEFYGHDCARHAADANLTLDLDARPWIASVTTNAAALAASAQRRLRPLIYIYDVPATFNTRMLEYRNEKEACVWRTFRGHNASHITQWSHYSLESLLHEHLLQSPHRTLDPEEADFFYVPVYTSCYIHPVHGWADHPWWYGPGGPRVMHAARMMLEAKQWLQTHLPYWNRRGGKDHVWLVTHDEGSCWVPSEIRPSIILSHWGRKDLNHTSSSAYWEDIYSAEYHHEEWSPDGWQYIITGHACYDPSKDLVVPSFLGPSKIGQSPLLGFRASSREYLLFFWGEVGHKRLAHYSRGIRQRLYFLARDRRWRERYRMVIGTRGDGLDAGMNYVRMLINSRFCLVVPGDGWSGRAEDAILHGCIPVVIMDDVDPIFATAVDWHSFSVRVPEAQMDQLDSILLAIPPERIEQLQLGLSQVWQRFMYRDYSLFASALNQTRHVYKEDYMTGLREDASLPNTVTGLQQEDDAFATIIQWLYSKRLKQQSI</sequence>
<dbReference type="PROSITE" id="PS00022">
    <property type="entry name" value="EGF_1"/>
    <property type="match status" value="1"/>
</dbReference>
<dbReference type="Gene3D" id="2.10.25.10">
    <property type="entry name" value="Laminin"/>
    <property type="match status" value="1"/>
</dbReference>
<organism evidence="7 8">
    <name type="scientific">Symbiochloris irregularis</name>
    <dbReference type="NCBI Taxonomy" id="706552"/>
    <lineage>
        <taxon>Eukaryota</taxon>
        <taxon>Viridiplantae</taxon>
        <taxon>Chlorophyta</taxon>
        <taxon>core chlorophytes</taxon>
        <taxon>Trebouxiophyceae</taxon>
        <taxon>Trebouxiales</taxon>
        <taxon>Trebouxiaceae</taxon>
        <taxon>Symbiochloris</taxon>
    </lineage>
</organism>
<dbReference type="GO" id="GO:0000139">
    <property type="term" value="C:Golgi membrane"/>
    <property type="evidence" value="ECO:0007669"/>
    <property type="project" value="UniProtKB-SubCell"/>
</dbReference>
<dbReference type="InterPro" id="IPR040911">
    <property type="entry name" value="Exostosin_GT47"/>
</dbReference>
<dbReference type="PROSITE" id="PS01186">
    <property type="entry name" value="EGF_2"/>
    <property type="match status" value="1"/>
</dbReference>
<dbReference type="InterPro" id="IPR004263">
    <property type="entry name" value="Exostosin"/>
</dbReference>
<keyword evidence="4" id="KW-1015">Disulfide bond</keyword>
<comment type="similarity">
    <text evidence="2">Belongs to the glycosyltransferase 47 family.</text>
</comment>
<dbReference type="Pfam" id="PF23106">
    <property type="entry name" value="EGF_Teneurin"/>
    <property type="match status" value="1"/>
</dbReference>
<evidence type="ECO:0000313" key="7">
    <source>
        <dbReference type="EMBL" id="KAK9805381.1"/>
    </source>
</evidence>
<evidence type="ECO:0000256" key="1">
    <source>
        <dbReference type="ARBA" id="ARBA00004323"/>
    </source>
</evidence>
<feature type="disulfide bond" evidence="4">
    <location>
        <begin position="67"/>
        <end position="76"/>
    </location>
</feature>
<evidence type="ECO:0000256" key="4">
    <source>
        <dbReference type="PROSITE-ProRule" id="PRU00076"/>
    </source>
</evidence>
<feature type="region of interest" description="Disordered" evidence="5">
    <location>
        <begin position="1"/>
        <end position="20"/>
    </location>
</feature>
<comment type="subcellular location">
    <subcellularLocation>
        <location evidence="1">Golgi apparatus membrane</location>
        <topology evidence="1">Single-pass type II membrane protein</topology>
    </subcellularLocation>
</comment>
<evidence type="ECO:0000313" key="8">
    <source>
        <dbReference type="Proteomes" id="UP001465755"/>
    </source>
</evidence>
<dbReference type="EMBL" id="JALJOQ010000044">
    <property type="protein sequence ID" value="KAK9805381.1"/>
    <property type="molecule type" value="Genomic_DNA"/>
</dbReference>
<protein>
    <recommendedName>
        <fullName evidence="6">EGF-like domain-containing protein</fullName>
    </recommendedName>
</protein>
<keyword evidence="4" id="KW-0245">EGF-like domain</keyword>
<dbReference type="GO" id="GO:0016757">
    <property type="term" value="F:glycosyltransferase activity"/>
    <property type="evidence" value="ECO:0007669"/>
    <property type="project" value="InterPro"/>
</dbReference>
<gene>
    <name evidence="7" type="ORF">WJX73_008851</name>
</gene>
<dbReference type="InterPro" id="IPR000742">
    <property type="entry name" value="EGF"/>
</dbReference>
<dbReference type="PANTHER" id="PTHR11062:SF268">
    <property type="entry name" value="FAMILY PROTEIN, PUTATIVE, EXPRESSED-RELATED"/>
    <property type="match status" value="1"/>
</dbReference>
<name>A0AAW1PAC8_9CHLO</name>
<reference evidence="7 8" key="1">
    <citation type="journal article" date="2024" name="Nat. Commun.">
        <title>Phylogenomics reveals the evolutionary origins of lichenization in chlorophyte algae.</title>
        <authorList>
            <person name="Puginier C."/>
            <person name="Libourel C."/>
            <person name="Otte J."/>
            <person name="Skaloud P."/>
            <person name="Haon M."/>
            <person name="Grisel S."/>
            <person name="Petersen M."/>
            <person name="Berrin J.G."/>
            <person name="Delaux P.M."/>
            <person name="Dal Grande F."/>
            <person name="Keller J."/>
        </authorList>
    </citation>
    <scope>NUCLEOTIDE SEQUENCE [LARGE SCALE GENOMIC DNA]</scope>
    <source>
        <strain evidence="7 8">SAG 2036</strain>
    </source>
</reference>
<comment type="caution">
    <text evidence="4">Lacks conserved residue(s) required for the propagation of feature annotation.</text>
</comment>
<feature type="domain" description="EGF-like" evidence="6">
    <location>
        <begin position="43"/>
        <end position="77"/>
    </location>
</feature>
<dbReference type="PANTHER" id="PTHR11062">
    <property type="entry name" value="EXOSTOSIN HEPARAN SULFATE GLYCOSYLTRANSFERASE -RELATED"/>
    <property type="match status" value="1"/>
</dbReference>
<evidence type="ECO:0000259" key="6">
    <source>
        <dbReference type="PROSITE" id="PS50026"/>
    </source>
</evidence>
<comment type="caution">
    <text evidence="7">The sequence shown here is derived from an EMBL/GenBank/DDBJ whole genome shotgun (WGS) entry which is preliminary data.</text>
</comment>